<dbReference type="AlphaFoldDB" id="A0A089LB79"/>
<dbReference type="EMBL" id="CP009285">
    <property type="protein sequence ID" value="AIQ58756.1"/>
    <property type="molecule type" value="Genomic_DNA"/>
</dbReference>
<evidence type="ECO:0000259" key="1">
    <source>
        <dbReference type="Pfam" id="PF13304"/>
    </source>
</evidence>
<evidence type="ECO:0000313" key="3">
    <source>
        <dbReference type="Proteomes" id="UP000029518"/>
    </source>
</evidence>
<organism evidence="2 3">
    <name type="scientific">Paenibacillus borealis</name>
    <dbReference type="NCBI Taxonomy" id="160799"/>
    <lineage>
        <taxon>Bacteria</taxon>
        <taxon>Bacillati</taxon>
        <taxon>Bacillota</taxon>
        <taxon>Bacilli</taxon>
        <taxon>Bacillales</taxon>
        <taxon>Paenibacillaceae</taxon>
        <taxon>Paenibacillus</taxon>
    </lineage>
</organism>
<dbReference type="SUPFAM" id="SSF52540">
    <property type="entry name" value="P-loop containing nucleoside triphosphate hydrolases"/>
    <property type="match status" value="1"/>
</dbReference>
<keyword evidence="3" id="KW-1185">Reference proteome</keyword>
<dbReference type="GO" id="GO:0016887">
    <property type="term" value="F:ATP hydrolysis activity"/>
    <property type="evidence" value="ECO:0007669"/>
    <property type="project" value="InterPro"/>
</dbReference>
<dbReference type="HOGENOM" id="CLU_2451795_0_0_9"/>
<sequence>MIYLRSFKLSDEIERNPNIYPDHVFKHIAGEVLLFDRITVLYGNNGSGKSTLLKVISISISSCLNESEQSETFIRFAFFVPICVNVFTN</sequence>
<feature type="domain" description="ATPase AAA-type core" evidence="1">
    <location>
        <begin position="38"/>
        <end position="74"/>
    </location>
</feature>
<accession>A0A089LB79</accession>
<dbReference type="KEGG" id="pbd:PBOR_18805"/>
<evidence type="ECO:0000313" key="2">
    <source>
        <dbReference type="EMBL" id="AIQ58756.1"/>
    </source>
</evidence>
<dbReference type="RefSeq" id="WP_042213987.1">
    <property type="nucleotide sequence ID" value="NZ_CP009285.1"/>
</dbReference>
<proteinExistence type="predicted"/>
<protein>
    <recommendedName>
        <fullName evidence="1">ATPase AAA-type core domain-containing protein</fullName>
    </recommendedName>
</protein>
<dbReference type="GO" id="GO:0005524">
    <property type="term" value="F:ATP binding"/>
    <property type="evidence" value="ECO:0007669"/>
    <property type="project" value="InterPro"/>
</dbReference>
<dbReference type="InterPro" id="IPR027417">
    <property type="entry name" value="P-loop_NTPase"/>
</dbReference>
<dbReference type="Gene3D" id="3.40.50.300">
    <property type="entry name" value="P-loop containing nucleotide triphosphate hydrolases"/>
    <property type="match status" value="1"/>
</dbReference>
<dbReference type="Proteomes" id="UP000029518">
    <property type="component" value="Chromosome"/>
</dbReference>
<gene>
    <name evidence="2" type="ORF">PBOR_18805</name>
</gene>
<dbReference type="InterPro" id="IPR003959">
    <property type="entry name" value="ATPase_AAA_core"/>
</dbReference>
<name>A0A089LB79_PAEBO</name>
<reference evidence="2" key="1">
    <citation type="submission" date="2014-08" db="EMBL/GenBank/DDBJ databases">
        <title>Comparative genomics of the Paenibacillus odorifer group.</title>
        <authorList>
            <person name="den Bakker H.C."/>
            <person name="Tsai Y.-C.Y.-C."/>
            <person name="Martin N."/>
            <person name="Korlach J."/>
            <person name="Wiedmann M."/>
        </authorList>
    </citation>
    <scope>NUCLEOTIDE SEQUENCE [LARGE SCALE GENOMIC DNA]</scope>
    <source>
        <strain evidence="2">DSM 13188</strain>
    </source>
</reference>
<dbReference type="Pfam" id="PF13304">
    <property type="entry name" value="AAA_21"/>
    <property type="match status" value="1"/>
</dbReference>